<dbReference type="AlphaFoldDB" id="A0A1Q1MML0"/>
<feature type="transmembrane region" description="Helical" evidence="1">
    <location>
        <begin position="112"/>
        <end position="142"/>
    </location>
</feature>
<sequence>MMIFYLLDSTISSHPLIMSMKVLMLALSVCLSMSFFTTWYAYMIFMVMLGGVLVMFIYISSMSPNSIFKMKLNIFYFFIQMSITFLFSYNFILSHPKAFSTQKPFALPESFITFYLSTSHSSLLLTLTSALLLSMLIVTNLLSNSKTAMRSMYKIMSSMT</sequence>
<feature type="transmembrane region" description="Helical" evidence="1">
    <location>
        <begin position="16"/>
        <end position="36"/>
    </location>
</feature>
<organism evidence="3">
    <name type="scientific">Unio crassus</name>
    <dbReference type="NCBI Taxonomy" id="143297"/>
    <lineage>
        <taxon>Eukaryota</taxon>
        <taxon>Metazoa</taxon>
        <taxon>Spiralia</taxon>
        <taxon>Lophotrochozoa</taxon>
        <taxon>Mollusca</taxon>
        <taxon>Bivalvia</taxon>
        <taxon>Autobranchia</taxon>
        <taxon>Heteroconchia</taxon>
        <taxon>Palaeoheterodonta</taxon>
        <taxon>Unionida</taxon>
        <taxon>Unionoidea</taxon>
        <taxon>Unionidae</taxon>
        <taxon>Unioninae</taxon>
        <taxon>Unio</taxon>
    </lineage>
</organism>
<feature type="transmembrane region" description="Helical" evidence="1">
    <location>
        <begin position="72"/>
        <end position="92"/>
    </location>
</feature>
<geneLocation type="mitochondrion" evidence="3"/>
<dbReference type="EMBL" id="KY290449">
    <property type="protein sequence ID" value="AQM37761.1"/>
    <property type="molecule type" value="Genomic_DNA"/>
</dbReference>
<keyword evidence="1" id="KW-0812">Transmembrane</keyword>
<protein>
    <submittedName>
        <fullName evidence="3">NADH dehydrogenase subunit 6</fullName>
    </submittedName>
</protein>
<keyword evidence="3" id="KW-0496">Mitochondrion</keyword>
<keyword evidence="1" id="KW-0472">Membrane</keyword>
<name>A0A1Q1MML0_9BIVA</name>
<reference evidence="3" key="1">
    <citation type="journal article" date="2017" name="Mol. Phylogenet. Evol.">
        <title>The complete maternal and paternal mitochondrial genomes of Unio crassus: Mitochondrial molecular clock and the overconfidence of molecular dating.</title>
        <authorList>
            <person name="Burzynski A."/>
            <person name="Soroka M."/>
            <person name="Mioduchowska M."/>
            <person name="Kaczmarczyk A."/>
            <person name="Sell J."/>
        </authorList>
    </citation>
    <scope>NUCLEOTIDE SEQUENCE</scope>
    <source>
        <strain evidence="2">DR14</strain>
        <strain evidence="3">DR15</strain>
    </source>
</reference>
<evidence type="ECO:0000313" key="2">
    <source>
        <dbReference type="EMBL" id="AQM37747.1"/>
    </source>
</evidence>
<keyword evidence="1" id="KW-1133">Transmembrane helix</keyword>
<dbReference type="EMBL" id="KY290448">
    <property type="protein sequence ID" value="AQM37747.1"/>
    <property type="molecule type" value="Genomic_DNA"/>
</dbReference>
<proteinExistence type="predicted"/>
<evidence type="ECO:0000313" key="3">
    <source>
        <dbReference type="EMBL" id="AQM37761.1"/>
    </source>
</evidence>
<accession>A0A1Q1MML0</accession>
<feature type="transmembrane region" description="Helical" evidence="1">
    <location>
        <begin position="42"/>
        <end position="60"/>
    </location>
</feature>
<evidence type="ECO:0000256" key="1">
    <source>
        <dbReference type="SAM" id="Phobius"/>
    </source>
</evidence>